<keyword evidence="2" id="KW-1185">Reference proteome</keyword>
<organism evidence="1 2">
    <name type="scientific">Penicillium chermesinum</name>
    <dbReference type="NCBI Taxonomy" id="63820"/>
    <lineage>
        <taxon>Eukaryota</taxon>
        <taxon>Fungi</taxon>
        <taxon>Dikarya</taxon>
        <taxon>Ascomycota</taxon>
        <taxon>Pezizomycotina</taxon>
        <taxon>Eurotiomycetes</taxon>
        <taxon>Eurotiomycetidae</taxon>
        <taxon>Eurotiales</taxon>
        <taxon>Aspergillaceae</taxon>
        <taxon>Penicillium</taxon>
    </lineage>
</organism>
<sequence>MQATRTIARSLSPSLNYNRKKQLRVVNVTPPVITPRPQPVDPDQLAYRLCELSLKKMQKEASASEPDIRHVLACSSMQRRAERDLSQRLDALQCAMDVPALPLLPGADEPLMSEEDEAEMRALETAVYELRVARRRGSWLDSYVSSQFKEHDQSKSPDNLLYVQRLT</sequence>
<dbReference type="Proteomes" id="UP001150941">
    <property type="component" value="Unassembled WGS sequence"/>
</dbReference>
<evidence type="ECO:0000313" key="2">
    <source>
        <dbReference type="Proteomes" id="UP001150941"/>
    </source>
</evidence>
<reference evidence="1" key="2">
    <citation type="journal article" date="2023" name="IMA Fungus">
        <title>Comparative genomic study of the Penicillium genus elucidates a diverse pangenome and 15 lateral gene transfer events.</title>
        <authorList>
            <person name="Petersen C."/>
            <person name="Sorensen T."/>
            <person name="Nielsen M.R."/>
            <person name="Sondergaard T.E."/>
            <person name="Sorensen J.L."/>
            <person name="Fitzpatrick D.A."/>
            <person name="Frisvad J.C."/>
            <person name="Nielsen K.L."/>
        </authorList>
    </citation>
    <scope>NUCLEOTIDE SEQUENCE</scope>
    <source>
        <strain evidence="1">IBT 19713</strain>
    </source>
</reference>
<proteinExistence type="predicted"/>
<name>A0A9W9P6Z3_9EURO</name>
<reference evidence="1" key="1">
    <citation type="submission" date="2022-11" db="EMBL/GenBank/DDBJ databases">
        <authorList>
            <person name="Petersen C."/>
        </authorList>
    </citation>
    <scope>NUCLEOTIDE SEQUENCE</scope>
    <source>
        <strain evidence="1">IBT 19713</strain>
    </source>
</reference>
<accession>A0A9W9P6Z3</accession>
<dbReference type="RefSeq" id="XP_058331901.1">
    <property type="nucleotide sequence ID" value="XM_058472898.1"/>
</dbReference>
<dbReference type="AlphaFoldDB" id="A0A9W9P6Z3"/>
<protein>
    <submittedName>
        <fullName evidence="1">Uncharacterized protein</fullName>
    </submittedName>
</protein>
<evidence type="ECO:0000313" key="1">
    <source>
        <dbReference type="EMBL" id="KAJ5238982.1"/>
    </source>
</evidence>
<dbReference type="EMBL" id="JAPQKS010000003">
    <property type="protein sequence ID" value="KAJ5238982.1"/>
    <property type="molecule type" value="Genomic_DNA"/>
</dbReference>
<dbReference type="GeneID" id="83200201"/>
<dbReference type="OrthoDB" id="4337159at2759"/>
<comment type="caution">
    <text evidence="1">The sequence shown here is derived from an EMBL/GenBank/DDBJ whole genome shotgun (WGS) entry which is preliminary data.</text>
</comment>
<gene>
    <name evidence="1" type="ORF">N7468_003601</name>
</gene>